<reference evidence="3 4" key="1">
    <citation type="journal article" date="2022" name="Nat. Ecol. Evol.">
        <title>A masculinizing supergene underlies an exaggerated male reproductive morph in a spider.</title>
        <authorList>
            <person name="Hendrickx F."/>
            <person name="De Corte Z."/>
            <person name="Sonet G."/>
            <person name="Van Belleghem S.M."/>
            <person name="Kostlbacher S."/>
            <person name="Vangestel C."/>
        </authorList>
    </citation>
    <scope>NUCLEOTIDE SEQUENCE [LARGE SCALE GENOMIC DNA]</scope>
    <source>
        <strain evidence="3">W744_W776</strain>
    </source>
</reference>
<feature type="domain" description="Endonuclease/exonuclease/phosphatase" evidence="2">
    <location>
        <begin position="275"/>
        <end position="368"/>
    </location>
</feature>
<dbReference type="InterPro" id="IPR036691">
    <property type="entry name" value="Endo/exonu/phosph_ase_sf"/>
</dbReference>
<dbReference type="GO" id="GO:0003824">
    <property type="term" value="F:catalytic activity"/>
    <property type="evidence" value="ECO:0007669"/>
    <property type="project" value="InterPro"/>
</dbReference>
<dbReference type="InterPro" id="IPR005135">
    <property type="entry name" value="Endo/exonuclease/phosphatase"/>
</dbReference>
<dbReference type="Pfam" id="PF14529">
    <property type="entry name" value="Exo_endo_phos_2"/>
    <property type="match status" value="1"/>
</dbReference>
<dbReference type="Gene3D" id="3.60.10.10">
    <property type="entry name" value="Endonuclease/exonuclease/phosphatase"/>
    <property type="match status" value="1"/>
</dbReference>
<dbReference type="PANTHER" id="PTHR36688">
    <property type="entry name" value="ENDO/EXONUCLEASE/PHOSPHATASE DOMAIN-CONTAINING PROTEIN"/>
    <property type="match status" value="1"/>
</dbReference>
<accession>A0AAV6TXD4</accession>
<sequence length="991" mass="112357">MPDLSADLTNRICSHLCDCTLLIIDEVSMVGRRQFYQVDTGQEIEANIQETRELWRNLCPVSRRFPPAEASRGQLRVFQRESKPATESWPVSLGGILHFRADYYYCRLFGDVESSNAAATTVQAFMVLFLASDYKDIIGLFPVKNLKADKLLEVMQQVLKILHERLEMPSVRVLFWNAGGFTSDKFTELKLIVFNHNIDMLGIVESGASTENVDFYRINGYQTFCLQRGRQIASGIIVYVRDSFTAKMTVVHSMTDPDKLEVVEINAWRAGLHYHVLFLYNPPNNRPNLDCLLDGWSRHSLLFGDFNAHSRRWGYDNIDAVGCIVENFIDSAPIEFIENRDGSPTFLSYKGATSHPDLLLAHPFVSNRIEHTLLPAPGGAGHKLLVAELNTGPGEYKEPRFPRWNLKKANWTRYRELTDYLMNDSFVSGNVDRAIGIFTDIIMACAIKCIPRGQRKKYAPFWNKELQSLKKHRDEARDRTESTGLMSDCIELRKRQACLRKAIREAKRGTFRDFVEGLDFRKDALRAHHFLSRLNNQKEKRNEPICLAYFGGIHFETSLTPSRFVADAHFARRVLFFGNLPNKIKAEACPSEQSSGGPELSDPHSGAVMGPSNEWFIDTDTECSSGASTFTPETDPESIPQPQSARKVKENLMACSLSTSEVQQIVCEIPNNNFMSINNSEYFLTDHKRKSFYKTKFFSNVDPVPVYLGLNKNKRPSYCQYIPILQTLQILLSNAAIKQLQDLYASERTVDGCLRDIWDGEVFKKIDLFKNSPVSTLPIILYQDAFEVVNPLGSAKTTHKPCSVGPTRTVESYELSVDNIVDGGSYEGVKFSSLFNEPEHFHVCLPGLPPCLGHGLSEGVVSYDLKLYLDFFVKEKKWLSYQSLNFFISNFVYKGTDSRNKPCEVDEKKKKVSAAKTWCLLLRLLRGWGPNGYRRNSQNSAAECHCRTLVFIISKTEGVRSCFCRRSCLRERNRLGKCCAADSGEKAGGAF</sequence>
<evidence type="ECO:0000259" key="2">
    <source>
        <dbReference type="Pfam" id="PF14529"/>
    </source>
</evidence>
<evidence type="ECO:0000313" key="4">
    <source>
        <dbReference type="Proteomes" id="UP000827092"/>
    </source>
</evidence>
<dbReference type="AlphaFoldDB" id="A0AAV6TXD4"/>
<dbReference type="Proteomes" id="UP000827092">
    <property type="component" value="Unassembled WGS sequence"/>
</dbReference>
<dbReference type="InterPro" id="IPR052560">
    <property type="entry name" value="RdDP_mobile_element"/>
</dbReference>
<evidence type="ECO:0000313" key="3">
    <source>
        <dbReference type="EMBL" id="KAG8176715.1"/>
    </source>
</evidence>
<evidence type="ECO:0000256" key="1">
    <source>
        <dbReference type="SAM" id="MobiDB-lite"/>
    </source>
</evidence>
<dbReference type="EMBL" id="JAFNEN010000849">
    <property type="protein sequence ID" value="KAG8176715.1"/>
    <property type="molecule type" value="Genomic_DNA"/>
</dbReference>
<keyword evidence="4" id="KW-1185">Reference proteome</keyword>
<feature type="region of interest" description="Disordered" evidence="1">
    <location>
        <begin position="626"/>
        <end position="645"/>
    </location>
</feature>
<gene>
    <name evidence="3" type="ORF">JTE90_003346</name>
</gene>
<proteinExistence type="predicted"/>
<protein>
    <recommendedName>
        <fullName evidence="2">Endonuclease/exonuclease/phosphatase domain-containing protein</fullName>
    </recommendedName>
</protein>
<organism evidence="3 4">
    <name type="scientific">Oedothorax gibbosus</name>
    <dbReference type="NCBI Taxonomy" id="931172"/>
    <lineage>
        <taxon>Eukaryota</taxon>
        <taxon>Metazoa</taxon>
        <taxon>Ecdysozoa</taxon>
        <taxon>Arthropoda</taxon>
        <taxon>Chelicerata</taxon>
        <taxon>Arachnida</taxon>
        <taxon>Araneae</taxon>
        <taxon>Araneomorphae</taxon>
        <taxon>Entelegynae</taxon>
        <taxon>Araneoidea</taxon>
        <taxon>Linyphiidae</taxon>
        <taxon>Erigoninae</taxon>
        <taxon>Oedothorax</taxon>
    </lineage>
</organism>
<dbReference type="SUPFAM" id="SSF56219">
    <property type="entry name" value="DNase I-like"/>
    <property type="match status" value="1"/>
</dbReference>
<dbReference type="PANTHER" id="PTHR36688:SF2">
    <property type="entry name" value="ENDONUCLEASE_EXONUCLEASE_PHOSPHATASE DOMAIN-CONTAINING PROTEIN"/>
    <property type="match status" value="1"/>
</dbReference>
<name>A0AAV6TXD4_9ARAC</name>
<comment type="caution">
    <text evidence="3">The sequence shown here is derived from an EMBL/GenBank/DDBJ whole genome shotgun (WGS) entry which is preliminary data.</text>
</comment>